<dbReference type="InterPro" id="IPR000711">
    <property type="entry name" value="ATPase_OSCP/dsu"/>
</dbReference>
<keyword evidence="5 8" id="KW-0472">Membrane</keyword>
<keyword evidence="8" id="KW-1003">Cell membrane</keyword>
<dbReference type="NCBIfam" id="TIGR01145">
    <property type="entry name" value="ATP_synt_delta"/>
    <property type="match status" value="1"/>
</dbReference>
<evidence type="ECO:0000256" key="8">
    <source>
        <dbReference type="HAMAP-Rule" id="MF_01416"/>
    </source>
</evidence>
<comment type="similarity">
    <text evidence="8">Belongs to the ATPase delta chain family.</text>
</comment>
<comment type="function">
    <text evidence="8">F(1)F(0) ATP synthase produces ATP from ADP in the presence of a proton or sodium gradient. F-type ATPases consist of two structural domains, F(1) containing the extramembraneous catalytic core and F(0) containing the membrane proton channel, linked together by a central stalk and a peripheral stalk. During catalysis, ATP synthesis in the catalytic domain of F(1) is coupled via a rotary mechanism of the central stalk subunits to proton translocation.</text>
</comment>
<keyword evidence="3 8" id="KW-0375">Hydrogen ion transport</keyword>
<evidence type="ECO:0000313" key="9">
    <source>
        <dbReference type="EMBL" id="TLU73298.1"/>
    </source>
</evidence>
<evidence type="ECO:0000313" key="10">
    <source>
        <dbReference type="Proteomes" id="UP000305654"/>
    </source>
</evidence>
<keyword evidence="10" id="KW-1185">Reference proteome</keyword>
<keyword evidence="2 8" id="KW-0813">Transport</keyword>
<evidence type="ECO:0000256" key="6">
    <source>
        <dbReference type="ARBA" id="ARBA00023196"/>
    </source>
</evidence>
<dbReference type="HAMAP" id="MF_01416">
    <property type="entry name" value="ATP_synth_delta_bact"/>
    <property type="match status" value="1"/>
</dbReference>
<evidence type="ECO:0000256" key="2">
    <source>
        <dbReference type="ARBA" id="ARBA00022448"/>
    </source>
</evidence>
<dbReference type="AlphaFoldDB" id="A0A5R9JG90"/>
<evidence type="ECO:0000256" key="3">
    <source>
        <dbReference type="ARBA" id="ARBA00022781"/>
    </source>
</evidence>
<dbReference type="OrthoDB" id="9796185at2"/>
<dbReference type="InterPro" id="IPR020781">
    <property type="entry name" value="ATPase_OSCP/d_CS"/>
</dbReference>
<dbReference type="PANTHER" id="PTHR11910">
    <property type="entry name" value="ATP SYNTHASE DELTA CHAIN"/>
    <property type="match status" value="1"/>
</dbReference>
<protein>
    <recommendedName>
        <fullName evidence="8">ATP synthase subunit delta</fullName>
    </recommendedName>
    <alternativeName>
        <fullName evidence="8">ATP synthase F(1) sector subunit delta</fullName>
    </alternativeName>
    <alternativeName>
        <fullName evidence="8">F-type ATPase subunit delta</fullName>
        <shortName evidence="8">F-ATPase subunit delta</shortName>
    </alternativeName>
</protein>
<evidence type="ECO:0000256" key="1">
    <source>
        <dbReference type="ARBA" id="ARBA00004370"/>
    </source>
</evidence>
<dbReference type="Pfam" id="PF00213">
    <property type="entry name" value="OSCP"/>
    <property type="match status" value="1"/>
</dbReference>
<organism evidence="9 10">
    <name type="scientific">Lichenicoccus roseus</name>
    <dbReference type="NCBI Taxonomy" id="2683649"/>
    <lineage>
        <taxon>Bacteria</taxon>
        <taxon>Pseudomonadati</taxon>
        <taxon>Pseudomonadota</taxon>
        <taxon>Alphaproteobacteria</taxon>
        <taxon>Acetobacterales</taxon>
        <taxon>Acetobacteraceae</taxon>
        <taxon>Lichenicoccus</taxon>
    </lineage>
</organism>
<comment type="function">
    <text evidence="8">This protein is part of the stalk that links CF(0) to CF(1). It either transmits conformational changes from CF(0) to CF(1) or is implicated in proton conduction.</text>
</comment>
<dbReference type="PROSITE" id="PS00389">
    <property type="entry name" value="ATPASE_DELTA"/>
    <property type="match status" value="1"/>
</dbReference>
<gene>
    <name evidence="8 9" type="primary">atpH</name>
    <name evidence="9" type="ORF">FE263_07790</name>
</gene>
<comment type="caution">
    <text evidence="9">The sequence shown here is derived from an EMBL/GenBank/DDBJ whole genome shotgun (WGS) entry which is preliminary data.</text>
</comment>
<dbReference type="SUPFAM" id="SSF47928">
    <property type="entry name" value="N-terminal domain of the delta subunit of the F1F0-ATP synthase"/>
    <property type="match status" value="1"/>
</dbReference>
<dbReference type="Proteomes" id="UP000305654">
    <property type="component" value="Unassembled WGS sequence"/>
</dbReference>
<dbReference type="GO" id="GO:0046933">
    <property type="term" value="F:proton-transporting ATP synthase activity, rotational mechanism"/>
    <property type="evidence" value="ECO:0007669"/>
    <property type="project" value="UniProtKB-UniRule"/>
</dbReference>
<dbReference type="GO" id="GO:0005886">
    <property type="term" value="C:plasma membrane"/>
    <property type="evidence" value="ECO:0007669"/>
    <property type="project" value="UniProtKB-SubCell"/>
</dbReference>
<dbReference type="GO" id="GO:0045259">
    <property type="term" value="C:proton-transporting ATP synthase complex"/>
    <property type="evidence" value="ECO:0007669"/>
    <property type="project" value="UniProtKB-KW"/>
</dbReference>
<reference evidence="9 10" key="1">
    <citation type="submission" date="2019-05" db="EMBL/GenBank/DDBJ databases">
        <authorList>
            <person name="Pankratov T."/>
            <person name="Grouzdev D."/>
        </authorList>
    </citation>
    <scope>NUCLEOTIDE SEQUENCE [LARGE SCALE GENOMIC DNA]</scope>
    <source>
        <strain evidence="9 10">KEBCLARHB70R</strain>
    </source>
</reference>
<evidence type="ECO:0000256" key="5">
    <source>
        <dbReference type="ARBA" id="ARBA00023136"/>
    </source>
</evidence>
<dbReference type="EMBL" id="VCDI01000002">
    <property type="protein sequence ID" value="TLU73298.1"/>
    <property type="molecule type" value="Genomic_DNA"/>
</dbReference>
<dbReference type="Gene3D" id="1.10.520.20">
    <property type="entry name" value="N-terminal domain of the delta subunit of the F1F0-ATP synthase"/>
    <property type="match status" value="1"/>
</dbReference>
<keyword evidence="4 8" id="KW-0406">Ion transport</keyword>
<dbReference type="PRINTS" id="PR00125">
    <property type="entry name" value="ATPASEDELTA"/>
</dbReference>
<evidence type="ECO:0000256" key="4">
    <source>
        <dbReference type="ARBA" id="ARBA00023065"/>
    </source>
</evidence>
<dbReference type="RefSeq" id="WP_138325378.1">
    <property type="nucleotide sequence ID" value="NZ_VCDI01000002.1"/>
</dbReference>
<keyword evidence="6 8" id="KW-0139">CF(1)</keyword>
<name>A0A5R9JG90_9PROT</name>
<dbReference type="InterPro" id="IPR026015">
    <property type="entry name" value="ATP_synth_OSCP/delta_N_sf"/>
</dbReference>
<sequence>MGTPQVPEGATTGAAHAGGMPGRYATALYDYAEEQGRLDEVVDQAASLVRLIDQSAPLRSLLASPTLDVVQSRDATLAILDRQGFGETIRHFAGVIANNRRLPALRAILAAFATQVASRRGITVAQVASAHALTDLQRTQLRARLAEAGYGRVDIHESVDEALLGGLVVRIGARLYDASLKSRLARLHYAMKGAA</sequence>
<evidence type="ECO:0000256" key="7">
    <source>
        <dbReference type="ARBA" id="ARBA00023310"/>
    </source>
</evidence>
<proteinExistence type="inferred from homology"/>
<keyword evidence="7 8" id="KW-0066">ATP synthesis</keyword>
<comment type="subcellular location">
    <subcellularLocation>
        <location evidence="8">Cell membrane</location>
        <topology evidence="8">Peripheral membrane protein</topology>
    </subcellularLocation>
    <subcellularLocation>
        <location evidence="1">Membrane</location>
    </subcellularLocation>
</comment>
<accession>A0A5R9JG90</accession>